<keyword evidence="3" id="KW-1185">Reference proteome</keyword>
<feature type="domain" description="HTH cro/C1-type" evidence="1">
    <location>
        <begin position="5"/>
        <end position="61"/>
    </location>
</feature>
<dbReference type="Proteomes" id="UP000032668">
    <property type="component" value="Unassembled WGS sequence"/>
</dbReference>
<protein>
    <submittedName>
        <fullName evidence="2">Transcriptional regulator XRE</fullName>
    </submittedName>
</protein>
<dbReference type="Pfam" id="PF13560">
    <property type="entry name" value="HTH_31"/>
    <property type="match status" value="1"/>
</dbReference>
<reference evidence="2 3" key="1">
    <citation type="submission" date="2012-11" db="EMBL/GenBank/DDBJ databases">
        <title>Whole genome sequence of Acidocella aminolytica 101 = DSM 11237.</title>
        <authorList>
            <person name="Azuma Y."/>
            <person name="Higashiura N."/>
            <person name="Hirakawa H."/>
            <person name="Matsushita K."/>
        </authorList>
    </citation>
    <scope>NUCLEOTIDE SEQUENCE [LARGE SCALE GENOMIC DNA]</scope>
    <source>
        <strain evidence="3">101 / DSM 11237</strain>
    </source>
</reference>
<evidence type="ECO:0000259" key="1">
    <source>
        <dbReference type="SMART" id="SM00530"/>
    </source>
</evidence>
<organism evidence="2 3">
    <name type="scientific">Acidocella aminolytica 101 = DSM 11237</name>
    <dbReference type="NCBI Taxonomy" id="1120923"/>
    <lineage>
        <taxon>Bacteria</taxon>
        <taxon>Pseudomonadati</taxon>
        <taxon>Pseudomonadota</taxon>
        <taxon>Alphaproteobacteria</taxon>
        <taxon>Acetobacterales</taxon>
        <taxon>Acidocellaceae</taxon>
        <taxon>Acidocella</taxon>
    </lineage>
</organism>
<sequence length="241" mass="27395">MPPVETAGRRRTPGLRREEAASRCGLSATLYTWLEQGRDISLTARTLALLADGLDLTLAERAYLFELGQRHDPESPPPPPIPAPVPEIVLKSLSAIQTPAYLLDSSFTARGWNQPAISLFTPWHESREPNLLRFVFLIPAARTFICDWEQSARRLVAEFRAETGHTQNNPNQLHLLDQLRQESREFLALWNARDVQAKKGGERSFQHPEKGVLRYTQLNFLYEGQERHRLIMLHTSAQPGN</sequence>
<gene>
    <name evidence="2" type="ORF">Aam_020_019</name>
</gene>
<evidence type="ECO:0000313" key="2">
    <source>
        <dbReference type="EMBL" id="GAN79255.1"/>
    </source>
</evidence>
<dbReference type="InterPro" id="IPR010982">
    <property type="entry name" value="Lambda_DNA-bd_dom_sf"/>
</dbReference>
<dbReference type="SUPFAM" id="SSF47413">
    <property type="entry name" value="lambda repressor-like DNA-binding domains"/>
    <property type="match status" value="1"/>
</dbReference>
<dbReference type="PANTHER" id="PTHR35010">
    <property type="entry name" value="BLL4672 PROTEIN-RELATED"/>
    <property type="match status" value="1"/>
</dbReference>
<name>A0A0D6PBX1_9PROT</name>
<dbReference type="Pfam" id="PF17765">
    <property type="entry name" value="MLTR_LBD"/>
    <property type="match status" value="1"/>
</dbReference>
<dbReference type="Gene3D" id="3.30.450.180">
    <property type="match status" value="1"/>
</dbReference>
<dbReference type="InterPro" id="IPR001387">
    <property type="entry name" value="Cro/C1-type_HTH"/>
</dbReference>
<dbReference type="EMBL" id="BANC01000020">
    <property type="protein sequence ID" value="GAN79255.1"/>
    <property type="molecule type" value="Genomic_DNA"/>
</dbReference>
<dbReference type="SMART" id="SM00530">
    <property type="entry name" value="HTH_XRE"/>
    <property type="match status" value="1"/>
</dbReference>
<dbReference type="AlphaFoldDB" id="A0A0D6PBX1"/>
<dbReference type="Gene3D" id="1.10.260.40">
    <property type="entry name" value="lambda repressor-like DNA-binding domains"/>
    <property type="match status" value="1"/>
</dbReference>
<dbReference type="InterPro" id="IPR041413">
    <property type="entry name" value="MLTR_LBD"/>
</dbReference>
<dbReference type="GO" id="GO:0003677">
    <property type="term" value="F:DNA binding"/>
    <property type="evidence" value="ECO:0007669"/>
    <property type="project" value="InterPro"/>
</dbReference>
<dbReference type="PANTHER" id="PTHR35010:SF2">
    <property type="entry name" value="BLL4672 PROTEIN"/>
    <property type="match status" value="1"/>
</dbReference>
<evidence type="ECO:0000313" key="3">
    <source>
        <dbReference type="Proteomes" id="UP000032668"/>
    </source>
</evidence>
<comment type="caution">
    <text evidence="2">The sequence shown here is derived from an EMBL/GenBank/DDBJ whole genome shotgun (WGS) entry which is preliminary data.</text>
</comment>
<accession>A0A0D6PBX1</accession>
<dbReference type="STRING" id="1120923.SAMN02746095_00252"/>
<proteinExistence type="predicted"/>